<reference evidence="2" key="2">
    <citation type="submission" date="2015-02" db="UniProtKB">
        <authorList>
            <consortium name="EnsemblMetazoa"/>
        </authorList>
    </citation>
    <scope>IDENTIFICATION</scope>
</reference>
<sequence>MSKHLLLFVVLMTFAMQMHENEAAKGIINVGKPQDVDCWEVCENVVFNGELFKAKNVDNMFCSCNYQ</sequence>
<feature type="chain" id="PRO_5004580076" description="Termicin" evidence="1">
    <location>
        <begin position="24"/>
        <end position="67"/>
    </location>
</feature>
<dbReference type="EMBL" id="JH431979">
    <property type="status" value="NOT_ANNOTATED_CDS"/>
    <property type="molecule type" value="Genomic_DNA"/>
</dbReference>
<keyword evidence="3" id="KW-1185">Reference proteome</keyword>
<name>T1J9W3_STRMM</name>
<evidence type="ECO:0008006" key="4">
    <source>
        <dbReference type="Google" id="ProtNLM"/>
    </source>
</evidence>
<reference evidence="3" key="1">
    <citation type="submission" date="2011-05" db="EMBL/GenBank/DDBJ databases">
        <authorList>
            <person name="Richards S.R."/>
            <person name="Qu J."/>
            <person name="Jiang H."/>
            <person name="Jhangiani S.N."/>
            <person name="Agravi P."/>
            <person name="Goodspeed R."/>
            <person name="Gross S."/>
            <person name="Mandapat C."/>
            <person name="Jackson L."/>
            <person name="Mathew T."/>
            <person name="Pu L."/>
            <person name="Thornton R."/>
            <person name="Saada N."/>
            <person name="Wilczek-Boney K.B."/>
            <person name="Lee S."/>
            <person name="Kovar C."/>
            <person name="Wu Y."/>
            <person name="Scherer S.E."/>
            <person name="Worley K.C."/>
            <person name="Muzny D.M."/>
            <person name="Gibbs R."/>
        </authorList>
    </citation>
    <scope>NUCLEOTIDE SEQUENCE</scope>
    <source>
        <strain evidence="3">Brora</strain>
    </source>
</reference>
<evidence type="ECO:0000256" key="1">
    <source>
        <dbReference type="SAM" id="SignalP"/>
    </source>
</evidence>
<keyword evidence="1" id="KW-0732">Signal</keyword>
<protein>
    <recommendedName>
        <fullName evidence="4">Termicin</fullName>
    </recommendedName>
</protein>
<dbReference type="AlphaFoldDB" id="T1J9W3"/>
<evidence type="ECO:0000313" key="2">
    <source>
        <dbReference type="EnsemblMetazoa" id="SMAR010514-PA"/>
    </source>
</evidence>
<proteinExistence type="predicted"/>
<organism evidence="2 3">
    <name type="scientific">Strigamia maritima</name>
    <name type="common">European centipede</name>
    <name type="synonym">Geophilus maritimus</name>
    <dbReference type="NCBI Taxonomy" id="126957"/>
    <lineage>
        <taxon>Eukaryota</taxon>
        <taxon>Metazoa</taxon>
        <taxon>Ecdysozoa</taxon>
        <taxon>Arthropoda</taxon>
        <taxon>Myriapoda</taxon>
        <taxon>Chilopoda</taxon>
        <taxon>Pleurostigmophora</taxon>
        <taxon>Geophilomorpha</taxon>
        <taxon>Linotaeniidae</taxon>
        <taxon>Strigamia</taxon>
    </lineage>
</organism>
<dbReference type="HOGENOM" id="CLU_2815681_0_0_1"/>
<feature type="signal peptide" evidence="1">
    <location>
        <begin position="1"/>
        <end position="23"/>
    </location>
</feature>
<accession>T1J9W3</accession>
<evidence type="ECO:0000313" key="3">
    <source>
        <dbReference type="Proteomes" id="UP000014500"/>
    </source>
</evidence>
<dbReference type="Proteomes" id="UP000014500">
    <property type="component" value="Unassembled WGS sequence"/>
</dbReference>
<dbReference type="EnsemblMetazoa" id="SMAR010514-RA">
    <property type="protein sequence ID" value="SMAR010514-PA"/>
    <property type="gene ID" value="SMAR010514"/>
</dbReference>